<keyword evidence="2" id="KW-0238">DNA-binding</keyword>
<dbReference type="RefSeq" id="WP_133206213.1">
    <property type="nucleotide sequence ID" value="NZ_SMRU01000031.1"/>
</dbReference>
<reference evidence="5 6" key="1">
    <citation type="submission" date="2019-03" db="EMBL/GenBank/DDBJ databases">
        <title>Whole genome sequence of Arthrobacter sp JH1-1.</title>
        <authorList>
            <person name="Trinh H.N."/>
        </authorList>
    </citation>
    <scope>NUCLEOTIDE SEQUENCE [LARGE SCALE GENOMIC DNA]</scope>
    <source>
        <strain evidence="5 6">JH1-1</strain>
    </source>
</reference>
<dbReference type="PROSITE" id="PS50949">
    <property type="entry name" value="HTH_GNTR"/>
    <property type="match status" value="1"/>
</dbReference>
<evidence type="ECO:0000256" key="3">
    <source>
        <dbReference type="ARBA" id="ARBA00023163"/>
    </source>
</evidence>
<evidence type="ECO:0000313" key="5">
    <source>
        <dbReference type="EMBL" id="TDF91255.1"/>
    </source>
</evidence>
<sequence>MKKNARPLGTKTSQAYEYVKRRILDGTYAPGYRLVLENISREADMSQLPVREALRRLEAEGYVAYKHNAGARVAELDPAAYESTQAVIAVLEGAATAGAAPYVTPEVIRQADELNQEMRRRRELFDAEGFMDLNAQFHDLLCAPCPNGHLMELLESERSRMALIRKPTLGIVMRHAAEFVEDHDRLLELLRTSPRSPEIQLLAQAHKRRILEAVQTEAVAFHLPRPATAELVEIEARTP</sequence>
<dbReference type="PANTHER" id="PTHR43537">
    <property type="entry name" value="TRANSCRIPTIONAL REGULATOR, GNTR FAMILY"/>
    <property type="match status" value="1"/>
</dbReference>
<dbReference type="Gene3D" id="1.20.120.530">
    <property type="entry name" value="GntR ligand-binding domain-like"/>
    <property type="match status" value="1"/>
</dbReference>
<evidence type="ECO:0000256" key="1">
    <source>
        <dbReference type="ARBA" id="ARBA00023015"/>
    </source>
</evidence>
<keyword evidence="6" id="KW-1185">Reference proteome</keyword>
<name>A0A4R5K9J1_9MICC</name>
<dbReference type="OrthoDB" id="4084810at2"/>
<keyword evidence="1" id="KW-0805">Transcription regulation</keyword>
<evidence type="ECO:0000256" key="2">
    <source>
        <dbReference type="ARBA" id="ARBA00023125"/>
    </source>
</evidence>
<dbReference type="GO" id="GO:0003700">
    <property type="term" value="F:DNA-binding transcription factor activity"/>
    <property type="evidence" value="ECO:0007669"/>
    <property type="project" value="InterPro"/>
</dbReference>
<dbReference type="SUPFAM" id="SSF48008">
    <property type="entry name" value="GntR ligand-binding domain-like"/>
    <property type="match status" value="1"/>
</dbReference>
<dbReference type="PANTHER" id="PTHR43537:SF5">
    <property type="entry name" value="UXU OPERON TRANSCRIPTIONAL REGULATOR"/>
    <property type="match status" value="1"/>
</dbReference>
<dbReference type="Gene3D" id="1.10.10.10">
    <property type="entry name" value="Winged helix-like DNA-binding domain superfamily/Winged helix DNA-binding domain"/>
    <property type="match status" value="1"/>
</dbReference>
<proteinExistence type="predicted"/>
<organism evidence="5 6">
    <name type="scientific">Arthrobacter terricola</name>
    <dbReference type="NCBI Taxonomy" id="2547396"/>
    <lineage>
        <taxon>Bacteria</taxon>
        <taxon>Bacillati</taxon>
        <taxon>Actinomycetota</taxon>
        <taxon>Actinomycetes</taxon>
        <taxon>Micrococcales</taxon>
        <taxon>Micrococcaceae</taxon>
        <taxon>Arthrobacter</taxon>
    </lineage>
</organism>
<dbReference type="Pfam" id="PF07729">
    <property type="entry name" value="FCD"/>
    <property type="match status" value="1"/>
</dbReference>
<dbReference type="InterPro" id="IPR036390">
    <property type="entry name" value="WH_DNA-bd_sf"/>
</dbReference>
<protein>
    <submittedName>
        <fullName evidence="5">GntR family transcriptional regulator</fullName>
    </submittedName>
</protein>
<dbReference type="Pfam" id="PF00392">
    <property type="entry name" value="GntR"/>
    <property type="match status" value="1"/>
</dbReference>
<gene>
    <name evidence="5" type="ORF">E1809_21065</name>
</gene>
<dbReference type="InterPro" id="IPR008920">
    <property type="entry name" value="TF_FadR/GntR_C"/>
</dbReference>
<dbReference type="AlphaFoldDB" id="A0A4R5K9J1"/>
<dbReference type="SMART" id="SM00345">
    <property type="entry name" value="HTH_GNTR"/>
    <property type="match status" value="1"/>
</dbReference>
<evidence type="ECO:0000259" key="4">
    <source>
        <dbReference type="PROSITE" id="PS50949"/>
    </source>
</evidence>
<dbReference type="CDD" id="cd07377">
    <property type="entry name" value="WHTH_GntR"/>
    <property type="match status" value="1"/>
</dbReference>
<evidence type="ECO:0000313" key="6">
    <source>
        <dbReference type="Proteomes" id="UP000295511"/>
    </source>
</evidence>
<dbReference type="EMBL" id="SMRU01000031">
    <property type="protein sequence ID" value="TDF91255.1"/>
    <property type="molecule type" value="Genomic_DNA"/>
</dbReference>
<keyword evidence="3" id="KW-0804">Transcription</keyword>
<dbReference type="Proteomes" id="UP000295511">
    <property type="component" value="Unassembled WGS sequence"/>
</dbReference>
<dbReference type="GO" id="GO:0003677">
    <property type="term" value="F:DNA binding"/>
    <property type="evidence" value="ECO:0007669"/>
    <property type="project" value="UniProtKB-KW"/>
</dbReference>
<dbReference type="InterPro" id="IPR011711">
    <property type="entry name" value="GntR_C"/>
</dbReference>
<dbReference type="SMART" id="SM00895">
    <property type="entry name" value="FCD"/>
    <property type="match status" value="1"/>
</dbReference>
<dbReference type="InterPro" id="IPR036388">
    <property type="entry name" value="WH-like_DNA-bd_sf"/>
</dbReference>
<accession>A0A4R5K9J1</accession>
<dbReference type="SUPFAM" id="SSF46785">
    <property type="entry name" value="Winged helix' DNA-binding domain"/>
    <property type="match status" value="1"/>
</dbReference>
<comment type="caution">
    <text evidence="5">The sequence shown here is derived from an EMBL/GenBank/DDBJ whole genome shotgun (WGS) entry which is preliminary data.</text>
</comment>
<feature type="domain" description="HTH gntR-type" evidence="4">
    <location>
        <begin position="9"/>
        <end position="76"/>
    </location>
</feature>
<dbReference type="InterPro" id="IPR000524">
    <property type="entry name" value="Tscrpt_reg_HTH_GntR"/>
</dbReference>